<evidence type="ECO:0000256" key="1">
    <source>
        <dbReference type="SAM" id="SignalP"/>
    </source>
</evidence>
<feature type="chain" id="PRO_5045721460" description="Virginiamycin B lyase" evidence="1">
    <location>
        <begin position="23"/>
        <end position="688"/>
    </location>
</feature>
<dbReference type="EMBL" id="SHNO01000001">
    <property type="protein sequence ID" value="MCX2977149.1"/>
    <property type="molecule type" value="Genomic_DNA"/>
</dbReference>
<protein>
    <recommendedName>
        <fullName evidence="4">Virginiamycin B lyase</fullName>
    </recommendedName>
</protein>
<keyword evidence="3" id="KW-1185">Reference proteome</keyword>
<name>A0ABT3T503_9GAMM</name>
<dbReference type="RefSeq" id="WP_279248878.1">
    <property type="nucleotide sequence ID" value="NZ_SHNO01000001.1"/>
</dbReference>
<reference evidence="2" key="1">
    <citation type="submission" date="2019-02" db="EMBL/GenBank/DDBJ databases">
        <authorList>
            <person name="Li S.-H."/>
        </authorList>
    </citation>
    <scope>NUCLEOTIDE SEQUENCE</scope>
    <source>
        <strain evidence="2">IMCC11814</strain>
    </source>
</reference>
<evidence type="ECO:0000313" key="2">
    <source>
        <dbReference type="EMBL" id="MCX2977149.1"/>
    </source>
</evidence>
<evidence type="ECO:0008006" key="4">
    <source>
        <dbReference type="Google" id="ProtNLM"/>
    </source>
</evidence>
<accession>A0ABT3T503</accession>
<comment type="caution">
    <text evidence="2">The sequence shown here is derived from an EMBL/GenBank/DDBJ whole genome shotgun (WGS) entry which is preliminary data.</text>
</comment>
<dbReference type="Proteomes" id="UP001143304">
    <property type="component" value="Unassembled WGS sequence"/>
</dbReference>
<sequence length="688" mass="72406">MITFRKLTVACAVSWLLGPALASAQVASCPALPAYDCNRGDAGLLQLQDSNPTAPFVWTLNQGEANDLADFGDPKTTTGYAVCGYAGTHSDLVFEASIPADATSWAPLTAPASGWQYSNTLTPSDGIHQIDLVAGAEGQASIGVMGGGAGLPALPHNPDYPVRFQLINNETGVCWEDSFDGVDILVDTATELHLASGPEDPNAPLAVYRQRVPIPKLSAADLGVPSYTGAQAAADPIAPLLIPDHPFLNNEGDSRIHNDHYSSGVYNRAGPLGKTILGLGTTLAITSSDLKLAPDDLAYICAMSAFTEDGYPISTCFTFGAAGGSARLNMFHPTTLDVLAEVETAPRGFVQGPGGGAYFSILHDGRILVGPPTNAVEVWAVEVNGGTANFVRYESFDVSGQVVGGGLLPDTVVDFEGRLWWVASSGEIGYVDPDTGQVYASTTGESLQNSLSVDETGVYVVTYESLQKFSVDEPTGEVVQVWRTPYDNTGPGIIQPGSGTTPTLFGLADDLVGIADTAIPRVNAMVYDRTDGAVVCQVPLFRDDESGAENSFIGYGDDFVVVNNGGFTGPFNPQRTIYPGMERHKVQASRTGCDPVWINQDNIANSAQLSTTNGIIYGYATDPDVADNDVHYLTATDWDTGQELFRSYVGNDGPYNAITGQFHIGPDGSAYVGTVSGITRVADAPPGC</sequence>
<gene>
    <name evidence="2" type="ORF">EYC82_07250</name>
</gene>
<evidence type="ECO:0000313" key="3">
    <source>
        <dbReference type="Proteomes" id="UP001143304"/>
    </source>
</evidence>
<dbReference type="SUPFAM" id="SSF51004">
    <property type="entry name" value="C-terminal (heme d1) domain of cytochrome cd1-nitrite reductase"/>
    <property type="match status" value="1"/>
</dbReference>
<dbReference type="InterPro" id="IPR011048">
    <property type="entry name" value="Haem_d1_sf"/>
</dbReference>
<organism evidence="2 3">
    <name type="scientific">Candidatus Marimicrobium litorale</name>
    <dbReference type="NCBI Taxonomy" id="2518991"/>
    <lineage>
        <taxon>Bacteria</taxon>
        <taxon>Pseudomonadati</taxon>
        <taxon>Pseudomonadota</taxon>
        <taxon>Gammaproteobacteria</taxon>
        <taxon>Cellvibrionales</taxon>
        <taxon>Halieaceae</taxon>
        <taxon>Marimicrobium</taxon>
    </lineage>
</organism>
<feature type="signal peptide" evidence="1">
    <location>
        <begin position="1"/>
        <end position="22"/>
    </location>
</feature>
<keyword evidence="1" id="KW-0732">Signal</keyword>
<proteinExistence type="predicted"/>